<feature type="domain" description="NAD-dependent epimerase/dehydratase" evidence="2">
    <location>
        <begin position="4"/>
        <end position="227"/>
    </location>
</feature>
<organism evidence="3 4">
    <name type="scientific">Fretibacterium fastidiosum</name>
    <dbReference type="NCBI Taxonomy" id="651822"/>
    <lineage>
        <taxon>Bacteria</taxon>
        <taxon>Thermotogati</taxon>
        <taxon>Synergistota</taxon>
        <taxon>Synergistia</taxon>
        <taxon>Synergistales</taxon>
        <taxon>Aminobacteriaceae</taxon>
        <taxon>Fretibacterium</taxon>
    </lineage>
</organism>
<comment type="similarity">
    <text evidence="1">Belongs to the NAD(P)-dependent epimerase/dehydratase family.</text>
</comment>
<dbReference type="GO" id="GO:0008743">
    <property type="term" value="F:L-threonine 3-dehydrogenase activity"/>
    <property type="evidence" value="ECO:0007669"/>
    <property type="project" value="UniProtKB-EC"/>
</dbReference>
<dbReference type="PANTHER" id="PTHR42687">
    <property type="entry name" value="L-THREONINE 3-DEHYDROGENASE"/>
    <property type="match status" value="1"/>
</dbReference>
<dbReference type="SUPFAM" id="SSF51735">
    <property type="entry name" value="NAD(P)-binding Rossmann-fold domains"/>
    <property type="match status" value="1"/>
</dbReference>
<dbReference type="InterPro" id="IPR001509">
    <property type="entry name" value="Epimerase_deHydtase"/>
</dbReference>
<gene>
    <name evidence="3" type="ORF">SY1_00290</name>
</gene>
<dbReference type="KEGG" id="sbr:SY1_00290"/>
<evidence type="ECO:0000313" key="3">
    <source>
        <dbReference type="EMBL" id="CBL27631.1"/>
    </source>
</evidence>
<evidence type="ECO:0000259" key="2">
    <source>
        <dbReference type="Pfam" id="PF01370"/>
    </source>
</evidence>
<reference evidence="3 4" key="2">
    <citation type="submission" date="2010-03" db="EMBL/GenBank/DDBJ databases">
        <authorList>
            <person name="Pajon A."/>
        </authorList>
    </citation>
    <scope>NUCLEOTIDE SEQUENCE [LARGE SCALE GENOMIC DNA]</scope>
    <source>
        <strain evidence="3 4">SGP1</strain>
    </source>
</reference>
<dbReference type="PANTHER" id="PTHR42687:SF1">
    <property type="entry name" value="L-THREONINE 3-DEHYDROGENASE, MITOCHONDRIAL"/>
    <property type="match status" value="1"/>
</dbReference>
<reference evidence="4" key="1">
    <citation type="submission" date="2010-03" db="EMBL/GenBank/DDBJ databases">
        <title>The genome sequence of Synergistetes sp. SGP1.</title>
        <authorList>
            <consortium name="metaHIT consortium -- http://www.metahit.eu/"/>
            <person name="Pajon A."/>
            <person name="Turner K."/>
            <person name="Parkhill J."/>
            <person name="Wade W."/>
            <person name="Vartoukian S."/>
        </authorList>
    </citation>
    <scope>NUCLEOTIDE SEQUENCE [LARGE SCALE GENOMIC DNA]</scope>
    <source>
        <strain evidence="4">SGP1</strain>
    </source>
</reference>
<dbReference type="Proteomes" id="UP000008957">
    <property type="component" value="Chromosome"/>
</dbReference>
<dbReference type="Pfam" id="PF01370">
    <property type="entry name" value="Epimerase"/>
    <property type="match status" value="1"/>
</dbReference>
<evidence type="ECO:0000313" key="4">
    <source>
        <dbReference type="Proteomes" id="UP000008957"/>
    </source>
</evidence>
<sequence>MKRIMVSGCLGQIGTELVTRLRRDYGAANVLATDVREDAAHALPEGPFEILDVREAERYAECVSKFKPDTIYHLAGILSANAEKKPQLAWQINIQGLCNALEMGREKGCAVFFPSSIAAFGPETPHDKTPQDTIQRPNTIYGITKVAGELLAEYYHKKWGVDTRGVRFPGLISYKTLPGGGTTDYAVDIYYQAVQAARYTSYIAAGTYMDMMYIPDAIDGMVQVMEADPARLVHRCCFNITAMSFEPEQVAAAIRVRIPSFVMDYDVDPVRQAIADSWPNSIDDSAARAEWDWNPKYDLNAMTDDMLKNLRLKLGDEAKF</sequence>
<accession>A0AB94IV62</accession>
<dbReference type="GO" id="GO:0006567">
    <property type="term" value="P:L-threonine catabolic process"/>
    <property type="evidence" value="ECO:0007669"/>
    <property type="project" value="TreeGrafter"/>
</dbReference>
<dbReference type="InterPro" id="IPR051225">
    <property type="entry name" value="NAD(P)_epim/dehydratase"/>
</dbReference>
<protein>
    <submittedName>
        <fullName evidence="3">L-threonine 3-dehydrogenase</fullName>
        <ecNumber evidence="3">1.1.1.103</ecNumber>
    </submittedName>
</protein>
<dbReference type="AlphaFoldDB" id="A0AB94IV62"/>
<keyword evidence="4" id="KW-1185">Reference proteome</keyword>
<dbReference type="FunFam" id="3.40.50.720:FF:000077">
    <property type="entry name" value="L-threonine 3-dehydrogenase, mitochondrial"/>
    <property type="match status" value="1"/>
</dbReference>
<dbReference type="InterPro" id="IPR036291">
    <property type="entry name" value="NAD(P)-bd_dom_sf"/>
</dbReference>
<dbReference type="EC" id="1.1.1.103" evidence="3"/>
<evidence type="ECO:0000256" key="1">
    <source>
        <dbReference type="ARBA" id="ARBA00007637"/>
    </source>
</evidence>
<name>A0AB94IV62_9BACT</name>
<dbReference type="RefSeq" id="WP_015555778.1">
    <property type="nucleotide sequence ID" value="NC_021038.1"/>
</dbReference>
<dbReference type="Gene3D" id="3.40.50.720">
    <property type="entry name" value="NAD(P)-binding Rossmann-like Domain"/>
    <property type="match status" value="1"/>
</dbReference>
<keyword evidence="3" id="KW-0560">Oxidoreductase</keyword>
<dbReference type="EMBL" id="FP929056">
    <property type="protein sequence ID" value="CBL27631.1"/>
    <property type="molecule type" value="Genomic_DNA"/>
</dbReference>
<proteinExistence type="inferred from homology"/>